<feature type="region of interest" description="Disordered" evidence="1">
    <location>
        <begin position="22"/>
        <end position="56"/>
    </location>
</feature>
<organism evidence="3 4">
    <name type="scientific">Pseudoalteromonas aurantia 208</name>
    <dbReference type="NCBI Taxonomy" id="1314867"/>
    <lineage>
        <taxon>Bacteria</taxon>
        <taxon>Pseudomonadati</taxon>
        <taxon>Pseudomonadota</taxon>
        <taxon>Gammaproteobacteria</taxon>
        <taxon>Alteromonadales</taxon>
        <taxon>Pseudoalteromonadaceae</taxon>
        <taxon>Pseudoalteromonas</taxon>
    </lineage>
</organism>
<comment type="caution">
    <text evidence="3">The sequence shown here is derived from an EMBL/GenBank/DDBJ whole genome shotgun (WGS) entry which is preliminary data.</text>
</comment>
<evidence type="ECO:0000256" key="1">
    <source>
        <dbReference type="SAM" id="MobiDB-lite"/>
    </source>
</evidence>
<reference evidence="3 4" key="1">
    <citation type="submission" date="2015-03" db="EMBL/GenBank/DDBJ databases">
        <title>Genome sequence of Pseudoalteromonas aurantia.</title>
        <authorList>
            <person name="Xie B.-B."/>
            <person name="Rong J.-C."/>
            <person name="Qin Q.-L."/>
            <person name="Zhang Y.-Z."/>
        </authorList>
    </citation>
    <scope>NUCLEOTIDE SEQUENCE [LARGE SCALE GENOMIC DNA]</scope>
    <source>
        <strain evidence="3 4">208</strain>
    </source>
</reference>
<keyword evidence="4" id="KW-1185">Reference proteome</keyword>
<feature type="compositionally biased region" description="Polar residues" evidence="1">
    <location>
        <begin position="23"/>
        <end position="38"/>
    </location>
</feature>
<feature type="chain" id="PRO_5046069396" description="Lipoprotein" evidence="2">
    <location>
        <begin position="16"/>
        <end position="182"/>
    </location>
</feature>
<accession>A0ABR9EMM4</accession>
<feature type="signal peptide" evidence="2">
    <location>
        <begin position="1"/>
        <end position="15"/>
    </location>
</feature>
<name>A0ABR9EMM4_9GAMM</name>
<evidence type="ECO:0000256" key="2">
    <source>
        <dbReference type="SAM" id="SignalP"/>
    </source>
</evidence>
<dbReference type="Proteomes" id="UP000615755">
    <property type="component" value="Unassembled WGS sequence"/>
</dbReference>
<gene>
    <name evidence="3" type="ORF">PAUR_b1093</name>
</gene>
<dbReference type="PROSITE" id="PS51257">
    <property type="entry name" value="PROKAR_LIPOPROTEIN"/>
    <property type="match status" value="1"/>
</dbReference>
<keyword evidence="2" id="KW-0732">Signal</keyword>
<evidence type="ECO:0000313" key="3">
    <source>
        <dbReference type="EMBL" id="MBE0370953.1"/>
    </source>
</evidence>
<evidence type="ECO:0008006" key="5">
    <source>
        <dbReference type="Google" id="ProtNLM"/>
    </source>
</evidence>
<proteinExistence type="predicted"/>
<dbReference type="EMBL" id="AQGV01000015">
    <property type="protein sequence ID" value="MBE0370953.1"/>
    <property type="molecule type" value="Genomic_DNA"/>
</dbReference>
<evidence type="ECO:0000313" key="4">
    <source>
        <dbReference type="Proteomes" id="UP000615755"/>
    </source>
</evidence>
<dbReference type="RefSeq" id="WP_192509974.1">
    <property type="nucleotide sequence ID" value="NZ_AQGV01000015.1"/>
</dbReference>
<protein>
    <recommendedName>
        <fullName evidence="5">Lipoprotein</fullName>
    </recommendedName>
</protein>
<feature type="compositionally biased region" description="Pro residues" evidence="1">
    <location>
        <begin position="39"/>
        <end position="55"/>
    </location>
</feature>
<sequence length="182" mass="19684">MIFRYMFIATSVFLAACGGGSQSDGSTPAVTTPSSGQDTPPPVVEPEPVPEPVPEPNILSLENVTVPAQFDWSMYKDDEVKIKTVSTTMRPDGALAGIGGKHFMKIVALDANHNEVENPLQKSLTDRTGETRTKLKFPSEWYGVKIEVTVGNKLCSKVFSKDEITGEIEVPCDIEIPVGDGE</sequence>